<dbReference type="EMBL" id="AP024444">
    <property type="protein sequence ID" value="BCS21721.1"/>
    <property type="molecule type" value="Genomic_DNA"/>
</dbReference>
<feature type="domain" description="Beta-lactamase-related" evidence="3">
    <location>
        <begin position="30"/>
        <end position="374"/>
    </location>
</feature>
<keyword evidence="2" id="KW-0378">Hydrolase</keyword>
<protein>
    <recommendedName>
        <fullName evidence="3">Beta-lactamase-related domain-containing protein</fullName>
    </recommendedName>
</protein>
<name>A0A7R7XHT5_9EURO</name>
<dbReference type="OrthoDB" id="428260at2759"/>
<dbReference type="Proteomes" id="UP000654913">
    <property type="component" value="Chromosome 2"/>
</dbReference>
<dbReference type="GO" id="GO:0016787">
    <property type="term" value="F:hydrolase activity"/>
    <property type="evidence" value="ECO:0007669"/>
    <property type="project" value="UniProtKB-KW"/>
</dbReference>
<evidence type="ECO:0000256" key="1">
    <source>
        <dbReference type="ARBA" id="ARBA00009009"/>
    </source>
</evidence>
<dbReference type="InterPro" id="IPR050789">
    <property type="entry name" value="Diverse_Enzym_Activities"/>
</dbReference>
<dbReference type="Gene3D" id="3.40.710.10">
    <property type="entry name" value="DD-peptidase/beta-lactamase superfamily"/>
    <property type="match status" value="1"/>
</dbReference>
<dbReference type="PANTHER" id="PTHR43283">
    <property type="entry name" value="BETA-LACTAMASE-RELATED"/>
    <property type="match status" value="1"/>
</dbReference>
<dbReference type="GeneID" id="64971726"/>
<accession>A0A7R7XHT5</accession>
<dbReference type="RefSeq" id="XP_041553915.1">
    <property type="nucleotide sequence ID" value="XM_041700984.1"/>
</dbReference>
<gene>
    <name evidence="4" type="ORF">APUU_22153S</name>
</gene>
<comment type="similarity">
    <text evidence="1">Belongs to the class-A beta-lactamase family.</text>
</comment>
<dbReference type="PANTHER" id="PTHR43283:SF17">
    <property type="entry name" value="(LOVD), PUTATIVE (AFU_ORTHOLOGUE AFUA_5G00920)-RELATED"/>
    <property type="match status" value="1"/>
</dbReference>
<organism evidence="4 5">
    <name type="scientific">Aspergillus puulaauensis</name>
    <dbReference type="NCBI Taxonomy" id="1220207"/>
    <lineage>
        <taxon>Eukaryota</taxon>
        <taxon>Fungi</taxon>
        <taxon>Dikarya</taxon>
        <taxon>Ascomycota</taxon>
        <taxon>Pezizomycotina</taxon>
        <taxon>Eurotiomycetes</taxon>
        <taxon>Eurotiomycetidae</taxon>
        <taxon>Eurotiales</taxon>
        <taxon>Aspergillaceae</taxon>
        <taxon>Aspergillus</taxon>
    </lineage>
</organism>
<keyword evidence="5" id="KW-1185">Reference proteome</keyword>
<dbReference type="KEGG" id="apuu:APUU_22153S"/>
<evidence type="ECO:0000259" key="3">
    <source>
        <dbReference type="Pfam" id="PF00144"/>
    </source>
</evidence>
<evidence type="ECO:0000313" key="5">
    <source>
        <dbReference type="Proteomes" id="UP000654913"/>
    </source>
</evidence>
<dbReference type="AlphaFoldDB" id="A0A7R7XHT5"/>
<reference evidence="4" key="2">
    <citation type="submission" date="2021-02" db="EMBL/GenBank/DDBJ databases">
        <title>Aspergillus puulaauensis MK2 genome sequence.</title>
        <authorList>
            <person name="Futagami T."/>
            <person name="Mori K."/>
            <person name="Kadooka C."/>
            <person name="Tanaka T."/>
        </authorList>
    </citation>
    <scope>NUCLEOTIDE SEQUENCE</scope>
    <source>
        <strain evidence="4">MK2</strain>
    </source>
</reference>
<proteinExistence type="inferred from homology"/>
<evidence type="ECO:0000313" key="4">
    <source>
        <dbReference type="EMBL" id="BCS21721.1"/>
    </source>
</evidence>
<dbReference type="Pfam" id="PF00144">
    <property type="entry name" value="Beta-lactamase"/>
    <property type="match status" value="1"/>
</dbReference>
<reference evidence="4" key="1">
    <citation type="submission" date="2021-01" db="EMBL/GenBank/DDBJ databases">
        <authorList>
            <consortium name="Aspergillus puulaauensis MK2 genome sequencing consortium"/>
            <person name="Kazuki M."/>
            <person name="Futagami T."/>
        </authorList>
    </citation>
    <scope>NUCLEOTIDE SEQUENCE</scope>
    <source>
        <strain evidence="4">MK2</strain>
    </source>
</reference>
<dbReference type="SUPFAM" id="SSF56601">
    <property type="entry name" value="beta-lactamase/transpeptidase-like"/>
    <property type="match status" value="1"/>
</dbReference>
<evidence type="ECO:0000256" key="2">
    <source>
        <dbReference type="ARBA" id="ARBA00022801"/>
    </source>
</evidence>
<dbReference type="InterPro" id="IPR001466">
    <property type="entry name" value="Beta-lactam-related"/>
</dbReference>
<sequence length="400" mass="43893">MSDFDTLLADYTRKENPKVHGVICKCVDGKGNEIYSKVAGYDSVLPTASPLREDIVLKVASATKLITSIALLQCIDKGLIGLDEPLTKVLPEFSEKQILTDASGSDFVFEPSKVPVTARHLLTHTSGLGYRFTHRLLRLRAEARDRAGEKPSLRVTDRYEMPLVFEPGTGWLYGCSLDWAGVVVSRLHGGVSLEQYFVENIWQKLGLSAPFPCFNIARHPEYNARAMGGALRAPDGTLQPHDRWAFDNPEDQDGGSGLSCTAKDYVAVLADLVSDSPRLLKPTTIEEMFTPQLVPKSPSVQMMLGLRPAWDTVSGPIAEDVINHGLGGILTVGEVVEIGQPKGMLGWGGASNIVWWANRDLRVAGFFATQQAPFGNPTVTKLVNEWKKDFWGQFDSIDHA</sequence>
<dbReference type="InterPro" id="IPR012338">
    <property type="entry name" value="Beta-lactam/transpept-like"/>
</dbReference>